<dbReference type="GO" id="GO:2000009">
    <property type="term" value="P:negative regulation of protein localization to cell surface"/>
    <property type="evidence" value="ECO:0007669"/>
    <property type="project" value="TreeGrafter"/>
</dbReference>
<proteinExistence type="inferred from homology"/>
<dbReference type="Ensembl" id="ENSHHUT00000041855.1">
    <property type="protein sequence ID" value="ENSHHUP00000040292.1"/>
    <property type="gene ID" value="ENSHHUG00000024944.1"/>
</dbReference>
<dbReference type="GO" id="GO:0005768">
    <property type="term" value="C:endosome"/>
    <property type="evidence" value="ECO:0007669"/>
    <property type="project" value="TreeGrafter"/>
</dbReference>
<accession>A0A4W5MPA8</accession>
<reference evidence="4" key="3">
    <citation type="submission" date="2025-09" db="UniProtKB">
        <authorList>
            <consortium name="Ensembl"/>
        </authorList>
    </citation>
    <scope>IDENTIFICATION</scope>
</reference>
<evidence type="ECO:0000256" key="1">
    <source>
        <dbReference type="ARBA" id="ARBA00016551"/>
    </source>
</evidence>
<evidence type="ECO:0000259" key="3">
    <source>
        <dbReference type="PROSITE" id="PS51269"/>
    </source>
</evidence>
<dbReference type="PROSITE" id="PS51269">
    <property type="entry name" value="COMM"/>
    <property type="match status" value="1"/>
</dbReference>
<evidence type="ECO:0000313" key="5">
    <source>
        <dbReference type="Proteomes" id="UP000314982"/>
    </source>
</evidence>
<dbReference type="Pfam" id="PF17221">
    <property type="entry name" value="COMMD1_N"/>
    <property type="match status" value="1"/>
</dbReference>
<dbReference type="InterPro" id="IPR037351">
    <property type="entry name" value="Murr1"/>
</dbReference>
<sequence length="206" mass="22904">MRGHTHGQESRDLWGCNMADVETSKSLTGLLNGIAQIVYYNNAEITEELLKNELYPDLTQEEFRAMHEKMKGLLKSIATANMDQAQLEAFLTAQTRKQGTGGVSAEQAAALSRFWKSHRARVRESLLGQSRWEPGLKGLTWRVDLQTSASRGGATNIPVALVELELGRAGEDSDFVCLEFDEAKVNQVLKKMAEIQESIDAIVHRS</sequence>
<dbReference type="CDD" id="cd04749">
    <property type="entry name" value="Commd1_MURR1"/>
    <property type="match status" value="1"/>
</dbReference>
<dbReference type="InterPro" id="IPR033776">
    <property type="entry name" value="COMMD1_N"/>
</dbReference>
<comment type="similarity">
    <text evidence="2">Belongs to the COMM domain-containing protein 1 family.</text>
</comment>
<organism evidence="4 5">
    <name type="scientific">Hucho hucho</name>
    <name type="common">huchen</name>
    <dbReference type="NCBI Taxonomy" id="62062"/>
    <lineage>
        <taxon>Eukaryota</taxon>
        <taxon>Metazoa</taxon>
        <taxon>Chordata</taxon>
        <taxon>Craniata</taxon>
        <taxon>Vertebrata</taxon>
        <taxon>Euteleostomi</taxon>
        <taxon>Actinopterygii</taxon>
        <taxon>Neopterygii</taxon>
        <taxon>Teleostei</taxon>
        <taxon>Protacanthopterygii</taxon>
        <taxon>Salmoniformes</taxon>
        <taxon>Salmonidae</taxon>
        <taxon>Salmoninae</taxon>
        <taxon>Hucho</taxon>
    </lineage>
</organism>
<dbReference type="GO" id="GO:1902306">
    <property type="term" value="P:negative regulation of sodium ion transmembrane transport"/>
    <property type="evidence" value="ECO:0007669"/>
    <property type="project" value="TreeGrafter"/>
</dbReference>
<dbReference type="GO" id="GO:0055070">
    <property type="term" value="P:copper ion homeostasis"/>
    <property type="evidence" value="ECO:0007669"/>
    <property type="project" value="InterPro"/>
</dbReference>
<keyword evidence="5" id="KW-1185">Reference proteome</keyword>
<reference evidence="4" key="2">
    <citation type="submission" date="2025-08" db="UniProtKB">
        <authorList>
            <consortium name="Ensembl"/>
        </authorList>
    </citation>
    <scope>IDENTIFICATION</scope>
</reference>
<feature type="domain" description="COMM" evidence="3">
    <location>
        <begin position="135"/>
        <end position="203"/>
    </location>
</feature>
<dbReference type="PANTHER" id="PTHR21199:SF1">
    <property type="entry name" value="COMM DOMAIN-CONTAINING PROTEIN 1"/>
    <property type="match status" value="1"/>
</dbReference>
<dbReference type="InterPro" id="IPR017920">
    <property type="entry name" value="COMM"/>
</dbReference>
<evidence type="ECO:0000256" key="2">
    <source>
        <dbReference type="ARBA" id="ARBA00093455"/>
    </source>
</evidence>
<dbReference type="Proteomes" id="UP000314982">
    <property type="component" value="Unassembled WGS sequence"/>
</dbReference>
<dbReference type="GeneTree" id="ENSGT00390000012029"/>
<name>A0A4W5MPA8_9TELE</name>
<evidence type="ECO:0000313" key="4">
    <source>
        <dbReference type="Ensembl" id="ENSHHUP00000040292.1"/>
    </source>
</evidence>
<dbReference type="GO" id="GO:0032434">
    <property type="term" value="P:regulation of proteasomal ubiquitin-dependent protein catabolic process"/>
    <property type="evidence" value="ECO:0007669"/>
    <property type="project" value="TreeGrafter"/>
</dbReference>
<protein>
    <recommendedName>
        <fullName evidence="1">COMM domain-containing protein 1</fullName>
    </recommendedName>
</protein>
<dbReference type="GO" id="GO:0031398">
    <property type="term" value="P:positive regulation of protein ubiquitination"/>
    <property type="evidence" value="ECO:0007669"/>
    <property type="project" value="TreeGrafter"/>
</dbReference>
<dbReference type="AlphaFoldDB" id="A0A4W5MPA8"/>
<reference evidence="5" key="1">
    <citation type="submission" date="2018-06" db="EMBL/GenBank/DDBJ databases">
        <title>Genome assembly of Danube salmon.</title>
        <authorList>
            <person name="Macqueen D.J."/>
            <person name="Gundappa M.K."/>
        </authorList>
    </citation>
    <scope>NUCLEOTIDE SEQUENCE [LARGE SCALE GENOMIC DNA]</scope>
</reference>
<dbReference type="PANTHER" id="PTHR21199">
    <property type="entry name" value="COMM DOMAIN-CONTAINING PROTEIN 1"/>
    <property type="match status" value="1"/>
</dbReference>
<dbReference type="Pfam" id="PF07258">
    <property type="entry name" value="COMM_domain"/>
    <property type="match status" value="1"/>
</dbReference>
<dbReference type="STRING" id="62062.ENSHHUP00000040292"/>